<organism evidence="7 8">
    <name type="scientific">Microcoleus asticus IPMA8</name>
    <dbReference type="NCBI Taxonomy" id="2563858"/>
    <lineage>
        <taxon>Bacteria</taxon>
        <taxon>Bacillati</taxon>
        <taxon>Cyanobacteriota</taxon>
        <taxon>Cyanophyceae</taxon>
        <taxon>Oscillatoriophycideae</taxon>
        <taxon>Oscillatoriales</taxon>
        <taxon>Microcoleaceae</taxon>
        <taxon>Microcoleus</taxon>
        <taxon>Microcoleus asticus</taxon>
    </lineage>
</organism>
<comment type="subcellular location">
    <subcellularLocation>
        <location evidence="1">Membrane</location>
        <topology evidence="1">Multi-pass membrane protein</topology>
    </subcellularLocation>
</comment>
<proteinExistence type="inferred from homology"/>
<protein>
    <submittedName>
        <fullName evidence="7">Iron export permease protein FetB</fullName>
    </submittedName>
</protein>
<feature type="transmembrane region" description="Helical" evidence="6">
    <location>
        <begin position="222"/>
        <end position="242"/>
    </location>
</feature>
<dbReference type="Proteomes" id="UP000702425">
    <property type="component" value="Unassembled WGS sequence"/>
</dbReference>
<evidence type="ECO:0000313" key="8">
    <source>
        <dbReference type="Proteomes" id="UP000702425"/>
    </source>
</evidence>
<keyword evidence="5 6" id="KW-0472">Membrane</keyword>
<accession>A0ABX2CS63</accession>
<reference evidence="7 8" key="1">
    <citation type="journal article" date="2020" name="Sci. Rep.">
        <title>A novel cyanobacterial geosmin producer, revising GeoA distribution and dispersion patterns in Bacteria.</title>
        <authorList>
            <person name="Churro C."/>
            <person name="Semedo-Aguiar A.P."/>
            <person name="Silva A.D."/>
            <person name="Pereira-Leal J.B."/>
            <person name="Leite R.B."/>
        </authorList>
    </citation>
    <scope>NUCLEOTIDE SEQUENCE [LARGE SCALE GENOMIC DNA]</scope>
    <source>
        <strain evidence="7 8">IPMA8</strain>
    </source>
</reference>
<comment type="caution">
    <text evidence="7">The sequence shown here is derived from an EMBL/GenBank/DDBJ whole genome shotgun (WGS) entry which is preliminary data.</text>
</comment>
<dbReference type="PANTHER" id="PTHR30028:SF0">
    <property type="entry name" value="PROTEIN ALUMINUM SENSITIVE 3"/>
    <property type="match status" value="1"/>
</dbReference>
<dbReference type="Pfam" id="PF03649">
    <property type="entry name" value="UPF0014"/>
    <property type="match status" value="1"/>
</dbReference>
<comment type="similarity">
    <text evidence="2">Belongs to the UPF0014 family.</text>
</comment>
<evidence type="ECO:0000256" key="1">
    <source>
        <dbReference type="ARBA" id="ARBA00004141"/>
    </source>
</evidence>
<keyword evidence="3 6" id="KW-0812">Transmembrane</keyword>
<feature type="transmembrane region" description="Helical" evidence="6">
    <location>
        <begin position="12"/>
        <end position="31"/>
    </location>
</feature>
<feature type="transmembrane region" description="Helical" evidence="6">
    <location>
        <begin position="182"/>
        <end position="202"/>
    </location>
</feature>
<gene>
    <name evidence="7" type="primary">fetB</name>
    <name evidence="7" type="ORF">E5S67_00969</name>
</gene>
<feature type="transmembrane region" description="Helical" evidence="6">
    <location>
        <begin position="63"/>
        <end position="81"/>
    </location>
</feature>
<keyword evidence="4 6" id="KW-1133">Transmembrane helix</keyword>
<evidence type="ECO:0000256" key="2">
    <source>
        <dbReference type="ARBA" id="ARBA00005268"/>
    </source>
</evidence>
<feature type="transmembrane region" description="Helical" evidence="6">
    <location>
        <begin position="38"/>
        <end position="57"/>
    </location>
</feature>
<evidence type="ECO:0000256" key="5">
    <source>
        <dbReference type="ARBA" id="ARBA00023136"/>
    </source>
</evidence>
<feature type="transmembrane region" description="Helical" evidence="6">
    <location>
        <begin position="128"/>
        <end position="147"/>
    </location>
</feature>
<evidence type="ECO:0000256" key="4">
    <source>
        <dbReference type="ARBA" id="ARBA00022989"/>
    </source>
</evidence>
<feature type="transmembrane region" description="Helical" evidence="6">
    <location>
        <begin position="93"/>
        <end position="116"/>
    </location>
</feature>
<dbReference type="RefSeq" id="WP_172185938.1">
    <property type="nucleotide sequence ID" value="NZ_CAWPPK010000024.1"/>
</dbReference>
<dbReference type="InterPro" id="IPR005226">
    <property type="entry name" value="UPF0014_fam"/>
</dbReference>
<sequence>MLILLDFTDLGWALGMVAIAIGLSAWQGLGLEGAIAIAAGRTLIQLILVGYVLAVVFDPEGKNPWLVLAVLAIMLTTASMVASNRISKKIKNLLPLVWGSIFISTALTLAYTNLLILQPDPWYEPQYLIPLAGMILGNAMNSGAIAGERLVSTVNSSQLEIETHLSLGSTPQQAVKQYRKDAIKAGLIPTLNTMTVVGIVTLPGMMTGQMLSGVSPLDAASYQILIMFVLALATVIATLLLTEGLSRKFFNQDAQLIKW</sequence>
<dbReference type="EMBL" id="SRRZ01000012">
    <property type="protein sequence ID" value="NQE33251.1"/>
    <property type="molecule type" value="Genomic_DNA"/>
</dbReference>
<evidence type="ECO:0000313" key="7">
    <source>
        <dbReference type="EMBL" id="NQE33251.1"/>
    </source>
</evidence>
<evidence type="ECO:0000256" key="3">
    <source>
        <dbReference type="ARBA" id="ARBA00022692"/>
    </source>
</evidence>
<keyword evidence="8" id="KW-1185">Reference proteome</keyword>
<evidence type="ECO:0000256" key="6">
    <source>
        <dbReference type="SAM" id="Phobius"/>
    </source>
</evidence>
<name>A0ABX2CS63_9CYAN</name>
<dbReference type="PANTHER" id="PTHR30028">
    <property type="entry name" value="UPF0014 INNER MEMBRANE PROTEIN YBBM-RELATED"/>
    <property type="match status" value="1"/>
</dbReference>